<dbReference type="InterPro" id="IPR036318">
    <property type="entry name" value="FAD-bd_PCMH-like_sf"/>
</dbReference>
<dbReference type="GO" id="GO:0046872">
    <property type="term" value="F:metal ion binding"/>
    <property type="evidence" value="ECO:0007669"/>
    <property type="project" value="UniProtKB-KW"/>
</dbReference>
<keyword evidence="2" id="KW-0285">Flavoprotein</keyword>
<sequence>MEQFFDEIRQKTEGTLLVDAVSRTVYSVDASIYELEPLAVFLPSSLKDLKEALVIAKKWSIPITPRGAATGITGACLGKGLIIDCSKSLNKILEIDIAQKFAIVEPGVVQDDLNHALASHKFRLGPDTSTGNRATIGGMLANNAAGSRSLKYGRMVDHIVEAELLLASGQTLYLKAMTKKEALEKSKLSGEEGRIYKTVLSILDQKKEEILKRFPNIPRHVSGYGLDFLLEETDTFNLAKLIAGSEGTLGVVSKIKLNIVPDLLKTSLTVISFKNLEDLFIHIPSLLKFNPISLELIDDHILKAGIDTQEFSWYDPDQTKAILALELEAESYDELQVKEDELYHFLKKSGLNPSILKEAKIQKKLWEIRKAGLGLLLSKRDYSRSVAFLEDVSIDPNQLAGFMKEFLTLLKEHGKEAGVYGHAGSGCMHIRPYIDLRYEKERLLLKDLMEKTVPLLLKYNGTLSGEHGDGFIRSWLNPKIFGESLYEAFLEIKKAFDPDFLMNPGKIVDGPDPLENIRKSPEDGKMATFLDFKEEGGFELSVDLCNGNGLCRKKEGVMCPSFQATNDERDTTRARAVTLRRLLRGDLGREGLASDELMEVLDLCLECKGCKTECPSHVDMAKMKSEVLYQRNLKKGVSLRDNLFGKIGDLSKFASLFPKTSNKLKSKPFIKEFLNKIGLTPYRPLPDFAITRFSKLAKKRNTPSRDKTQIVLFNDTFNEFYCPEIGMSLLSLFDKMEVDVIIPSYSCCGRTLISKGLLEDALKKAKKLVETFYPYAEKGIPIVGIEPSCILTLKEDLVSLAGNKAPHLIEPLKQIASVSMTLSEFLVKHLKSEPHLLKPLSLSKLEVFIHGHCHEKALLGMHPELEVLSYFPFIHPKIIPSGCCGMAGSFGYEKEHFDLSLKIGNLVLLPYIEKLNDDAILLANGFSCRNQISFGTQKKALHLGEVLNILTS</sequence>
<dbReference type="Gene3D" id="3.30.465.10">
    <property type="match status" value="1"/>
</dbReference>
<comment type="caution">
    <text evidence="9">The sequence shown here is derived from an EMBL/GenBank/DDBJ whole genome shotgun (WGS) entry which is preliminary data.</text>
</comment>
<dbReference type="PROSITE" id="PS00198">
    <property type="entry name" value="4FE4S_FER_1"/>
    <property type="match status" value="1"/>
</dbReference>
<evidence type="ECO:0000313" key="10">
    <source>
        <dbReference type="Proteomes" id="UP000031552"/>
    </source>
</evidence>
<evidence type="ECO:0000256" key="1">
    <source>
        <dbReference type="ARBA" id="ARBA00001974"/>
    </source>
</evidence>
<keyword evidence="3" id="KW-0479">Metal-binding</keyword>
<reference evidence="9" key="1">
    <citation type="submission" date="2013-12" db="EMBL/GenBank/DDBJ databases">
        <authorList>
            <person name="Linke B."/>
        </authorList>
    </citation>
    <scope>NUCLEOTIDE SEQUENCE [LARGE SCALE GENOMIC DNA]</scope>
    <source>
        <strain evidence="9">CRIB-18</strain>
    </source>
</reference>
<keyword evidence="6" id="KW-0408">Iron</keyword>
<gene>
    <name evidence="9" type="ORF">CSEC_1013</name>
</gene>
<dbReference type="InterPro" id="IPR004113">
    <property type="entry name" value="FAD-bd_oxidored_4_C"/>
</dbReference>
<dbReference type="Gene3D" id="3.30.70.2740">
    <property type="match status" value="1"/>
</dbReference>
<dbReference type="GO" id="GO:1903457">
    <property type="term" value="P:lactate catabolic process"/>
    <property type="evidence" value="ECO:0007669"/>
    <property type="project" value="TreeGrafter"/>
</dbReference>
<dbReference type="AlphaFoldDB" id="A0A090D1I2"/>
<dbReference type="PROSITE" id="PS51387">
    <property type="entry name" value="FAD_PCMH"/>
    <property type="match status" value="1"/>
</dbReference>
<name>A0A090D1I2_9BACT</name>
<dbReference type="InterPro" id="IPR016171">
    <property type="entry name" value="Vanillyl_alc_oxidase_C-sub2"/>
</dbReference>
<dbReference type="eggNOG" id="COG0277">
    <property type="taxonomic scope" value="Bacteria"/>
</dbReference>
<dbReference type="InterPro" id="IPR006094">
    <property type="entry name" value="Oxid_FAD_bind_N"/>
</dbReference>
<organism evidence="9 10">
    <name type="scientific">Candidatus Criblamydia sequanensis CRIB-18</name>
    <dbReference type="NCBI Taxonomy" id="1437425"/>
    <lineage>
        <taxon>Bacteria</taxon>
        <taxon>Pseudomonadati</taxon>
        <taxon>Chlamydiota</taxon>
        <taxon>Chlamydiia</taxon>
        <taxon>Parachlamydiales</taxon>
        <taxon>Candidatus Criblamydiaceae</taxon>
        <taxon>Candidatus Criblamydia</taxon>
    </lineage>
</organism>
<dbReference type="eggNOG" id="COG0247">
    <property type="taxonomic scope" value="Bacteria"/>
</dbReference>
<dbReference type="Gene3D" id="1.10.45.10">
    <property type="entry name" value="Vanillyl-alcohol Oxidase, Chain A, domain 4"/>
    <property type="match status" value="1"/>
</dbReference>
<dbReference type="SUPFAM" id="SSF56176">
    <property type="entry name" value="FAD-binding/transporter-associated domain-like"/>
    <property type="match status" value="1"/>
</dbReference>
<dbReference type="Gene3D" id="3.30.43.10">
    <property type="entry name" value="Uridine Diphospho-n-acetylenolpyruvylglucosamine Reductase, domain 2"/>
    <property type="match status" value="1"/>
</dbReference>
<accession>A0A090D1I2</accession>
<dbReference type="GO" id="GO:0071949">
    <property type="term" value="F:FAD binding"/>
    <property type="evidence" value="ECO:0007669"/>
    <property type="project" value="InterPro"/>
</dbReference>
<reference evidence="9" key="2">
    <citation type="submission" date="2014-09" db="EMBL/GenBank/DDBJ databases">
        <title>Criblamydia sequanensis harbors a mega-plasmid encoding arsenite resistance.</title>
        <authorList>
            <person name="Bertelli C."/>
            <person name="Goesmann A."/>
            <person name="Greub G."/>
        </authorList>
    </citation>
    <scope>NUCLEOTIDE SEQUENCE [LARGE SCALE GENOMIC DNA]</scope>
    <source>
        <strain evidence="9">CRIB-18</strain>
    </source>
</reference>
<evidence type="ECO:0000256" key="6">
    <source>
        <dbReference type="ARBA" id="ARBA00023004"/>
    </source>
</evidence>
<keyword evidence="10" id="KW-1185">Reference proteome</keyword>
<dbReference type="Proteomes" id="UP000031552">
    <property type="component" value="Unassembled WGS sequence"/>
</dbReference>
<dbReference type="InterPro" id="IPR017900">
    <property type="entry name" value="4Fe4S_Fe_S_CS"/>
</dbReference>
<dbReference type="EMBL" id="CCEJ010000004">
    <property type="protein sequence ID" value="CDR33840.1"/>
    <property type="molecule type" value="Genomic_DNA"/>
</dbReference>
<dbReference type="Pfam" id="PF02754">
    <property type="entry name" value="CCG"/>
    <property type="match status" value="1"/>
</dbReference>
<dbReference type="InterPro" id="IPR016169">
    <property type="entry name" value="FAD-bd_PCMH_sub2"/>
</dbReference>
<dbReference type="InterPro" id="IPR016167">
    <property type="entry name" value="FAD-bd_PCMH_sub1"/>
</dbReference>
<dbReference type="SUPFAM" id="SSF46548">
    <property type="entry name" value="alpha-helical ferredoxin"/>
    <property type="match status" value="1"/>
</dbReference>
<dbReference type="GO" id="GO:0004458">
    <property type="term" value="F:D-lactate dehydrogenase (cytochrome) activity"/>
    <property type="evidence" value="ECO:0007669"/>
    <property type="project" value="TreeGrafter"/>
</dbReference>
<protein>
    <submittedName>
        <fullName evidence="9">FAD linked oxidase</fullName>
    </submittedName>
</protein>
<dbReference type="SUPFAM" id="SSF55103">
    <property type="entry name" value="FAD-linked oxidases, C-terminal domain"/>
    <property type="match status" value="1"/>
</dbReference>
<keyword evidence="5" id="KW-0560">Oxidoreductase</keyword>
<dbReference type="STRING" id="1437425.CSEC_1013"/>
<dbReference type="PANTHER" id="PTHR11748:SF119">
    <property type="entry name" value="D-2-HYDROXYGLUTARATE DEHYDROGENASE"/>
    <property type="match status" value="1"/>
</dbReference>
<dbReference type="PANTHER" id="PTHR11748">
    <property type="entry name" value="D-LACTATE DEHYDROGENASE"/>
    <property type="match status" value="1"/>
</dbReference>
<evidence type="ECO:0000256" key="7">
    <source>
        <dbReference type="ARBA" id="ARBA00023014"/>
    </source>
</evidence>
<feature type="domain" description="FAD-binding PCMH-type" evidence="8">
    <location>
        <begin position="33"/>
        <end position="262"/>
    </location>
</feature>
<evidence type="ECO:0000256" key="3">
    <source>
        <dbReference type="ARBA" id="ARBA00022723"/>
    </source>
</evidence>
<dbReference type="OrthoDB" id="9767256at2"/>
<dbReference type="InterPro" id="IPR016166">
    <property type="entry name" value="FAD-bd_PCMH"/>
</dbReference>
<proteinExistence type="predicted"/>
<evidence type="ECO:0000256" key="2">
    <source>
        <dbReference type="ARBA" id="ARBA00022630"/>
    </source>
</evidence>
<dbReference type="InterPro" id="IPR004017">
    <property type="entry name" value="Cys_rich_dom"/>
</dbReference>
<keyword evidence="4" id="KW-0274">FAD</keyword>
<dbReference type="Pfam" id="PF01565">
    <property type="entry name" value="FAD_binding_4"/>
    <property type="match status" value="1"/>
</dbReference>
<dbReference type="InterPro" id="IPR016164">
    <property type="entry name" value="FAD-linked_Oxase-like_C"/>
</dbReference>
<dbReference type="Pfam" id="PF13534">
    <property type="entry name" value="Fer4_17"/>
    <property type="match status" value="1"/>
</dbReference>
<dbReference type="GO" id="GO:0051536">
    <property type="term" value="F:iron-sulfur cluster binding"/>
    <property type="evidence" value="ECO:0007669"/>
    <property type="project" value="UniProtKB-KW"/>
</dbReference>
<dbReference type="GO" id="GO:0008720">
    <property type="term" value="F:D-lactate dehydrogenase (NAD+) activity"/>
    <property type="evidence" value="ECO:0007669"/>
    <property type="project" value="TreeGrafter"/>
</dbReference>
<evidence type="ECO:0000256" key="4">
    <source>
        <dbReference type="ARBA" id="ARBA00022827"/>
    </source>
</evidence>
<evidence type="ECO:0000313" key="9">
    <source>
        <dbReference type="EMBL" id="CDR33840.1"/>
    </source>
</evidence>
<evidence type="ECO:0000256" key="5">
    <source>
        <dbReference type="ARBA" id="ARBA00023002"/>
    </source>
</evidence>
<dbReference type="Pfam" id="PF02913">
    <property type="entry name" value="FAD-oxidase_C"/>
    <property type="match status" value="1"/>
</dbReference>
<evidence type="ECO:0000259" key="8">
    <source>
        <dbReference type="PROSITE" id="PS51387"/>
    </source>
</evidence>
<keyword evidence="7" id="KW-0411">Iron-sulfur</keyword>
<comment type="cofactor">
    <cofactor evidence="1">
        <name>FAD</name>
        <dbReference type="ChEBI" id="CHEBI:57692"/>
    </cofactor>
</comment>